<dbReference type="SFLD" id="SFLDG01129">
    <property type="entry name" value="C1.5:_HAD__Beta-PGM__Phosphata"/>
    <property type="match status" value="1"/>
</dbReference>
<evidence type="ECO:0000313" key="2">
    <source>
        <dbReference type="Proteomes" id="UP001596096"/>
    </source>
</evidence>
<gene>
    <name evidence="1" type="ORF">ACFPUY_25305</name>
</gene>
<dbReference type="Gene3D" id="1.10.150.240">
    <property type="entry name" value="Putative phosphatase, domain 2"/>
    <property type="match status" value="1"/>
</dbReference>
<organism evidence="1 2">
    <name type="scientific">Nonomuraea harbinensis</name>
    <dbReference type="NCBI Taxonomy" id="1286938"/>
    <lineage>
        <taxon>Bacteria</taxon>
        <taxon>Bacillati</taxon>
        <taxon>Actinomycetota</taxon>
        <taxon>Actinomycetes</taxon>
        <taxon>Streptosporangiales</taxon>
        <taxon>Streptosporangiaceae</taxon>
        <taxon>Nonomuraea</taxon>
    </lineage>
</organism>
<dbReference type="SFLD" id="SFLDG01135">
    <property type="entry name" value="C1.5.6:_HAD__Beta-PGM__Phospha"/>
    <property type="match status" value="1"/>
</dbReference>
<proteinExistence type="predicted"/>
<keyword evidence="1" id="KW-0378">Hydrolase</keyword>
<dbReference type="Pfam" id="PF00702">
    <property type="entry name" value="Hydrolase"/>
    <property type="match status" value="1"/>
</dbReference>
<dbReference type="InterPro" id="IPR006439">
    <property type="entry name" value="HAD-SF_hydro_IA"/>
</dbReference>
<evidence type="ECO:0000313" key="1">
    <source>
        <dbReference type="EMBL" id="MFC5818436.1"/>
    </source>
</evidence>
<comment type="caution">
    <text evidence="1">The sequence shown here is derived from an EMBL/GenBank/DDBJ whole genome shotgun (WGS) entry which is preliminary data.</text>
</comment>
<keyword evidence="2" id="KW-1185">Reference proteome</keyword>
<dbReference type="EMBL" id="JBHSNW010000013">
    <property type="protein sequence ID" value="MFC5818436.1"/>
    <property type="molecule type" value="Genomic_DNA"/>
</dbReference>
<accession>A0ABW1C0K7</accession>
<reference evidence="2" key="1">
    <citation type="journal article" date="2019" name="Int. J. Syst. Evol. Microbiol.">
        <title>The Global Catalogue of Microorganisms (GCM) 10K type strain sequencing project: providing services to taxonomists for standard genome sequencing and annotation.</title>
        <authorList>
            <consortium name="The Broad Institute Genomics Platform"/>
            <consortium name="The Broad Institute Genome Sequencing Center for Infectious Disease"/>
            <person name="Wu L."/>
            <person name="Ma J."/>
        </authorList>
    </citation>
    <scope>NUCLEOTIDE SEQUENCE [LARGE SCALE GENOMIC DNA]</scope>
    <source>
        <strain evidence="2">CGMCC 4.7106</strain>
    </source>
</reference>
<dbReference type="InterPro" id="IPR051806">
    <property type="entry name" value="HAD-like_SPP"/>
</dbReference>
<dbReference type="InterPro" id="IPR036412">
    <property type="entry name" value="HAD-like_sf"/>
</dbReference>
<sequence length="200" mass="21074">MPAAVLFDLDGTLVDTEPHWWRATATVARGLGVDLGPDDEPDVLGRTVEHTAAHLLSRAPRDHDAGDAGDTGDALTRAFAGELAHSFDVMPGATPLLRELTAARIPTALVTASPRSIAALVLPRLGHRFDEVVAAEDTRRGKPHPDPYLEAARRLGAHPSRCVALEDSPAGVTAASTAGCHVVVVTRTGLPTLREIRSIA</sequence>
<dbReference type="RefSeq" id="WP_378524902.1">
    <property type="nucleotide sequence ID" value="NZ_JBHSNW010000013.1"/>
</dbReference>
<dbReference type="CDD" id="cd07505">
    <property type="entry name" value="HAD_BPGM-like"/>
    <property type="match status" value="1"/>
</dbReference>
<name>A0ABW1C0K7_9ACTN</name>
<dbReference type="PANTHER" id="PTHR43481">
    <property type="entry name" value="FRUCTOSE-1-PHOSPHATE PHOSPHATASE"/>
    <property type="match status" value="1"/>
</dbReference>
<dbReference type="InterPro" id="IPR023214">
    <property type="entry name" value="HAD_sf"/>
</dbReference>
<protein>
    <submittedName>
        <fullName evidence="1">HAD family hydrolase</fullName>
    </submittedName>
</protein>
<dbReference type="NCBIfam" id="TIGR01509">
    <property type="entry name" value="HAD-SF-IA-v3"/>
    <property type="match status" value="1"/>
</dbReference>
<dbReference type="InterPro" id="IPR023198">
    <property type="entry name" value="PGP-like_dom2"/>
</dbReference>
<dbReference type="Gene3D" id="3.40.50.1000">
    <property type="entry name" value="HAD superfamily/HAD-like"/>
    <property type="match status" value="1"/>
</dbReference>
<dbReference type="GO" id="GO:0016787">
    <property type="term" value="F:hydrolase activity"/>
    <property type="evidence" value="ECO:0007669"/>
    <property type="project" value="UniProtKB-KW"/>
</dbReference>
<dbReference type="SUPFAM" id="SSF56784">
    <property type="entry name" value="HAD-like"/>
    <property type="match status" value="1"/>
</dbReference>
<dbReference type="PANTHER" id="PTHR43481:SF4">
    <property type="entry name" value="GLYCEROL-1-PHOSPHATE PHOSPHOHYDROLASE 1-RELATED"/>
    <property type="match status" value="1"/>
</dbReference>
<dbReference type="Proteomes" id="UP001596096">
    <property type="component" value="Unassembled WGS sequence"/>
</dbReference>
<dbReference type="SFLD" id="SFLDS00003">
    <property type="entry name" value="Haloacid_Dehalogenase"/>
    <property type="match status" value="1"/>
</dbReference>
<dbReference type="PRINTS" id="PR00413">
    <property type="entry name" value="HADHALOGNASE"/>
</dbReference>